<feature type="transmembrane region" description="Helical" evidence="1">
    <location>
        <begin position="103"/>
        <end position="123"/>
    </location>
</feature>
<feature type="transmembrane region" description="Helical" evidence="1">
    <location>
        <begin position="135"/>
        <end position="155"/>
    </location>
</feature>
<feature type="transmembrane region" description="Helical" evidence="1">
    <location>
        <begin position="70"/>
        <end position="91"/>
    </location>
</feature>
<keyword evidence="1" id="KW-1133">Transmembrane helix</keyword>
<gene>
    <name evidence="2" type="ORF">OF850_06865</name>
</gene>
<organism evidence="2 3">
    <name type="scientific">Sabulicella glaciei</name>
    <dbReference type="NCBI Taxonomy" id="2984948"/>
    <lineage>
        <taxon>Bacteria</taxon>
        <taxon>Pseudomonadati</taxon>
        <taxon>Pseudomonadota</taxon>
        <taxon>Alphaproteobacteria</taxon>
        <taxon>Acetobacterales</taxon>
        <taxon>Acetobacteraceae</taxon>
        <taxon>Sabulicella</taxon>
    </lineage>
</organism>
<evidence type="ECO:0000256" key="1">
    <source>
        <dbReference type="SAM" id="Phobius"/>
    </source>
</evidence>
<keyword evidence="3" id="KW-1185">Reference proteome</keyword>
<name>A0ABT3NT57_9PROT</name>
<proteinExistence type="predicted"/>
<reference evidence="2 3" key="1">
    <citation type="submission" date="2022-10" db="EMBL/GenBank/DDBJ databases">
        <title>Roseococcus glaciei nov., sp. nov., isolated from glacier.</title>
        <authorList>
            <person name="Liu Q."/>
            <person name="Xin Y.-H."/>
        </authorList>
    </citation>
    <scope>NUCLEOTIDE SEQUENCE [LARGE SCALE GENOMIC DNA]</scope>
    <source>
        <strain evidence="2 3">MDT2-1-1</strain>
    </source>
</reference>
<dbReference type="Proteomes" id="UP001526430">
    <property type="component" value="Unassembled WGS sequence"/>
</dbReference>
<keyword evidence="1" id="KW-0812">Transmembrane</keyword>
<evidence type="ECO:0000313" key="2">
    <source>
        <dbReference type="EMBL" id="MCW8085340.1"/>
    </source>
</evidence>
<comment type="caution">
    <text evidence="2">The sequence shown here is derived from an EMBL/GenBank/DDBJ whole genome shotgun (WGS) entry which is preliminary data.</text>
</comment>
<dbReference type="EMBL" id="JAPFQI010000003">
    <property type="protein sequence ID" value="MCW8085340.1"/>
    <property type="molecule type" value="Genomic_DNA"/>
</dbReference>
<feature type="transmembrane region" description="Helical" evidence="1">
    <location>
        <begin position="21"/>
        <end position="50"/>
    </location>
</feature>
<accession>A0ABT3NT57</accession>
<evidence type="ECO:0000313" key="3">
    <source>
        <dbReference type="Proteomes" id="UP001526430"/>
    </source>
</evidence>
<protein>
    <submittedName>
        <fullName evidence="2">Rod shape-determining protein MreD</fullName>
    </submittedName>
</protein>
<keyword evidence="1" id="KW-0472">Membrane</keyword>
<sequence length="169" mass="17610">MGTLRRLDAGARAAFPALGTALLLVLAAVPVGVPGLVAALALPPVFFWSVFRPAAMSPPVVFGLGLLQDLLSFAPLGVGILTLLLVHGAALRMRPWLVRQGFPVVWLCFCAVAVGASAVGFVLTGLLDWHMPSRVPALLQAGLAAGAYPALGWTLGRIHMVMTRAEEGP</sequence>